<dbReference type="EMBL" id="JAVAMQ010000012">
    <property type="protein sequence ID" value="MDP5308139.1"/>
    <property type="molecule type" value="Genomic_DNA"/>
</dbReference>
<keyword evidence="4 6" id="KW-1133">Transmembrane helix</keyword>
<evidence type="ECO:0000313" key="9">
    <source>
        <dbReference type="Proteomes" id="UP001224997"/>
    </source>
</evidence>
<evidence type="ECO:0000256" key="6">
    <source>
        <dbReference type="SAM" id="Phobius"/>
    </source>
</evidence>
<dbReference type="PANTHER" id="PTHR30485">
    <property type="entry name" value="NI/FE-HYDROGENASE 1 B-TYPE CYTOCHROME SUBUNIT"/>
    <property type="match status" value="1"/>
</dbReference>
<protein>
    <submittedName>
        <fullName evidence="8">Cytochrome b/b6 domain-containing protein</fullName>
    </submittedName>
</protein>
<comment type="subcellular location">
    <subcellularLocation>
        <location evidence="1">Cell membrane</location>
        <topology evidence="1">Multi-pass membrane protein</topology>
    </subcellularLocation>
</comment>
<dbReference type="Pfam" id="PF01292">
    <property type="entry name" value="Ni_hydr_CYTB"/>
    <property type="match status" value="1"/>
</dbReference>
<accession>A0ABT9JE84</accession>
<dbReference type="Proteomes" id="UP001224997">
    <property type="component" value="Unassembled WGS sequence"/>
</dbReference>
<keyword evidence="5 6" id="KW-0472">Membrane</keyword>
<feature type="domain" description="Cytochrome b561 bacterial/Ni-hydrogenase" evidence="7">
    <location>
        <begin position="24"/>
        <end position="185"/>
    </location>
</feature>
<name>A0ABT9JE84_9RHOB</name>
<proteinExistence type="predicted"/>
<dbReference type="RefSeq" id="WP_305963984.1">
    <property type="nucleotide sequence ID" value="NZ_JAVAMQ010000012.1"/>
</dbReference>
<dbReference type="SUPFAM" id="SSF81342">
    <property type="entry name" value="Transmembrane di-heme cytochromes"/>
    <property type="match status" value="1"/>
</dbReference>
<evidence type="ECO:0000256" key="3">
    <source>
        <dbReference type="ARBA" id="ARBA00022692"/>
    </source>
</evidence>
<dbReference type="Gene3D" id="1.20.950.20">
    <property type="entry name" value="Transmembrane di-heme cytochromes, Chain C"/>
    <property type="match status" value="1"/>
</dbReference>
<comment type="caution">
    <text evidence="8">The sequence shown here is derived from an EMBL/GenBank/DDBJ whole genome shotgun (WGS) entry which is preliminary data.</text>
</comment>
<feature type="transmembrane region" description="Helical" evidence="6">
    <location>
        <begin position="152"/>
        <end position="169"/>
    </location>
</feature>
<evidence type="ECO:0000256" key="4">
    <source>
        <dbReference type="ARBA" id="ARBA00022989"/>
    </source>
</evidence>
<dbReference type="InterPro" id="IPR016174">
    <property type="entry name" value="Di-haem_cyt_TM"/>
</dbReference>
<gene>
    <name evidence="8" type="ORF">Q5Y72_13680</name>
</gene>
<keyword evidence="3 6" id="KW-0812">Transmembrane</keyword>
<reference evidence="8 9" key="1">
    <citation type="submission" date="2023-08" db="EMBL/GenBank/DDBJ databases">
        <authorList>
            <person name="Park J.-S."/>
        </authorList>
    </citation>
    <scope>NUCLEOTIDE SEQUENCE [LARGE SCALE GENOMIC DNA]</scope>
    <source>
        <strain evidence="8 9">2205BS29-5</strain>
    </source>
</reference>
<dbReference type="InterPro" id="IPR051542">
    <property type="entry name" value="Hydrogenase_cytochrome"/>
</dbReference>
<evidence type="ECO:0000256" key="5">
    <source>
        <dbReference type="ARBA" id="ARBA00023136"/>
    </source>
</evidence>
<feature type="transmembrane region" description="Helical" evidence="6">
    <location>
        <begin position="112"/>
        <end position="132"/>
    </location>
</feature>
<keyword evidence="9" id="KW-1185">Reference proteome</keyword>
<organism evidence="8 9">
    <name type="scientific">Paracoccus spongiarum</name>
    <dbReference type="NCBI Taxonomy" id="3064387"/>
    <lineage>
        <taxon>Bacteria</taxon>
        <taxon>Pseudomonadati</taxon>
        <taxon>Pseudomonadota</taxon>
        <taxon>Alphaproteobacteria</taxon>
        <taxon>Rhodobacterales</taxon>
        <taxon>Paracoccaceae</taxon>
        <taxon>Paracoccus</taxon>
    </lineage>
</organism>
<evidence type="ECO:0000313" key="8">
    <source>
        <dbReference type="EMBL" id="MDP5308139.1"/>
    </source>
</evidence>
<sequence>MTRHSDPASPKAACGRDSVRIVPVWDPLVRAVHWLLAATILVNGLLSDPESDLHETLGYVALGLLVLRLGWGLIGPRPARLASFPPYPLRALHHLRAVLTGDRTVHLTHNPLGALMVWNIWGSLGIIIATGIMMGTRRFFGVDWVEEVHEAMFDWLLLSVVLHVGGVIFDSRRSGVPLVRAMIDGRKRIPADAPIE</sequence>
<evidence type="ECO:0000256" key="2">
    <source>
        <dbReference type="ARBA" id="ARBA00022475"/>
    </source>
</evidence>
<dbReference type="PANTHER" id="PTHR30485:SF2">
    <property type="entry name" value="BLL0597 PROTEIN"/>
    <property type="match status" value="1"/>
</dbReference>
<keyword evidence="2" id="KW-1003">Cell membrane</keyword>
<evidence type="ECO:0000259" key="7">
    <source>
        <dbReference type="Pfam" id="PF01292"/>
    </source>
</evidence>
<dbReference type="InterPro" id="IPR011577">
    <property type="entry name" value="Cyt_b561_bac/Ni-Hgenase"/>
</dbReference>
<evidence type="ECO:0000256" key="1">
    <source>
        <dbReference type="ARBA" id="ARBA00004651"/>
    </source>
</evidence>